<dbReference type="PROSITE" id="PS50405">
    <property type="entry name" value="GST_CTER"/>
    <property type="match status" value="1"/>
</dbReference>
<organism evidence="3 4">
    <name type="scientific">Archangium violaceum Cb vi76</name>
    <dbReference type="NCBI Taxonomy" id="1406225"/>
    <lineage>
        <taxon>Bacteria</taxon>
        <taxon>Pseudomonadati</taxon>
        <taxon>Myxococcota</taxon>
        <taxon>Myxococcia</taxon>
        <taxon>Myxococcales</taxon>
        <taxon>Cystobacterineae</taxon>
        <taxon>Archangiaceae</taxon>
        <taxon>Archangium</taxon>
    </lineage>
</organism>
<dbReference type="SFLD" id="SFLDG01151">
    <property type="entry name" value="Main.2:_Nu-like"/>
    <property type="match status" value="1"/>
</dbReference>
<dbReference type="Pfam" id="PF13409">
    <property type="entry name" value="GST_N_2"/>
    <property type="match status" value="1"/>
</dbReference>
<dbReference type="EMBL" id="JPMI01000232">
    <property type="protein sequence ID" value="KFA89857.1"/>
    <property type="molecule type" value="Genomic_DNA"/>
</dbReference>
<comment type="caution">
    <text evidence="3">The sequence shown here is derived from an EMBL/GenBank/DDBJ whole genome shotgun (WGS) entry which is preliminary data.</text>
</comment>
<dbReference type="GO" id="GO:0016740">
    <property type="term" value="F:transferase activity"/>
    <property type="evidence" value="ECO:0007669"/>
    <property type="project" value="UniProtKB-KW"/>
</dbReference>
<reference evidence="3 4" key="1">
    <citation type="submission" date="2014-07" db="EMBL/GenBank/DDBJ databases">
        <title>Draft Genome Sequence of Gephyronic Acid Producer, Cystobacter violaceus Strain Cb vi76.</title>
        <authorList>
            <person name="Stevens D.C."/>
            <person name="Young J."/>
            <person name="Carmichael R."/>
            <person name="Tan J."/>
            <person name="Taylor R.E."/>
        </authorList>
    </citation>
    <scope>NUCLEOTIDE SEQUENCE [LARGE SCALE GENOMIC DNA]</scope>
    <source>
        <strain evidence="3 4">Cb vi76</strain>
    </source>
</reference>
<dbReference type="Gene3D" id="3.40.30.10">
    <property type="entry name" value="Glutaredoxin"/>
    <property type="match status" value="1"/>
</dbReference>
<dbReference type="CDD" id="cd03178">
    <property type="entry name" value="GST_C_Ure2p_like"/>
    <property type="match status" value="1"/>
</dbReference>
<protein>
    <submittedName>
        <fullName evidence="3">Glutathione S-transferase</fullName>
    </submittedName>
</protein>
<gene>
    <name evidence="3" type="ORF">Q664_32490</name>
</gene>
<evidence type="ECO:0000259" key="1">
    <source>
        <dbReference type="PROSITE" id="PS50404"/>
    </source>
</evidence>
<dbReference type="Proteomes" id="UP000028547">
    <property type="component" value="Unassembled WGS sequence"/>
</dbReference>
<dbReference type="RefSeq" id="WP_043403911.1">
    <property type="nucleotide sequence ID" value="NZ_JPMI01000232.1"/>
</dbReference>
<dbReference type="PANTHER" id="PTHR44051">
    <property type="entry name" value="GLUTATHIONE S-TRANSFERASE-RELATED"/>
    <property type="match status" value="1"/>
</dbReference>
<dbReference type="SFLD" id="SFLDG00358">
    <property type="entry name" value="Main_(cytGST)"/>
    <property type="match status" value="1"/>
</dbReference>
<evidence type="ECO:0000313" key="4">
    <source>
        <dbReference type="Proteomes" id="UP000028547"/>
    </source>
</evidence>
<proteinExistence type="predicted"/>
<dbReference type="PROSITE" id="PS50404">
    <property type="entry name" value="GST_NTER"/>
    <property type="match status" value="1"/>
</dbReference>
<keyword evidence="3" id="KW-0808">Transferase</keyword>
<dbReference type="InterPro" id="IPR036282">
    <property type="entry name" value="Glutathione-S-Trfase_C_sf"/>
</dbReference>
<dbReference type="CDD" id="cd03048">
    <property type="entry name" value="GST_N_Ure2p_like"/>
    <property type="match status" value="1"/>
</dbReference>
<dbReference type="Pfam" id="PF13410">
    <property type="entry name" value="GST_C_2"/>
    <property type="match status" value="1"/>
</dbReference>
<dbReference type="Gene3D" id="1.20.1050.10">
    <property type="match status" value="1"/>
</dbReference>
<dbReference type="InterPro" id="IPR040079">
    <property type="entry name" value="Glutathione_S-Trfase"/>
</dbReference>
<dbReference type="AlphaFoldDB" id="A0A084SN22"/>
<name>A0A084SN22_9BACT</name>
<dbReference type="SFLD" id="SFLDS00019">
    <property type="entry name" value="Glutathione_Transferase_(cytos"/>
    <property type="match status" value="1"/>
</dbReference>
<dbReference type="InterPro" id="IPR004045">
    <property type="entry name" value="Glutathione_S-Trfase_N"/>
</dbReference>
<dbReference type="InterPro" id="IPR036249">
    <property type="entry name" value="Thioredoxin-like_sf"/>
</dbReference>
<dbReference type="SUPFAM" id="SSF47616">
    <property type="entry name" value="GST C-terminal domain-like"/>
    <property type="match status" value="1"/>
</dbReference>
<dbReference type="SUPFAM" id="SSF52833">
    <property type="entry name" value="Thioredoxin-like"/>
    <property type="match status" value="1"/>
</dbReference>
<feature type="domain" description="GST C-terminal" evidence="2">
    <location>
        <begin position="89"/>
        <end position="208"/>
    </location>
</feature>
<evidence type="ECO:0000313" key="3">
    <source>
        <dbReference type="EMBL" id="KFA89857.1"/>
    </source>
</evidence>
<feature type="domain" description="GST N-terminal" evidence="1">
    <location>
        <begin position="1"/>
        <end position="86"/>
    </location>
</feature>
<dbReference type="PANTHER" id="PTHR44051:SF8">
    <property type="entry name" value="GLUTATHIONE S-TRANSFERASE GSTA"/>
    <property type="match status" value="1"/>
</dbReference>
<dbReference type="InterPro" id="IPR010987">
    <property type="entry name" value="Glutathione-S-Trfase_C-like"/>
</dbReference>
<sequence>MIDLYTFTTPNGRKVSIALEELGLPYKAHVVDITKGDQFKPEFLAINPNNKIPAIVDPQGPGGKPLSVFESGAILLYLAEKTGKLLPADPRARSEAVQWLMFQMSAVGPMLGQLGHFKRFATEKIPYAIERYTKESERILGVMDKHLAQHEFLAPEYSVADIATYPWLAGATQYYPELLPAVANVRRWMDTVAARPAVQRGMKVPDIK</sequence>
<evidence type="ECO:0000259" key="2">
    <source>
        <dbReference type="PROSITE" id="PS50405"/>
    </source>
</evidence>
<accession>A0A084SN22</accession>